<gene>
    <name evidence="2" type="ORF">BJX63DRAFT_434583</name>
</gene>
<dbReference type="EMBL" id="JBFXLT010000077">
    <property type="protein sequence ID" value="KAL2810060.1"/>
    <property type="molecule type" value="Genomic_DNA"/>
</dbReference>
<feature type="compositionally biased region" description="Basic and acidic residues" evidence="1">
    <location>
        <begin position="19"/>
        <end position="29"/>
    </location>
</feature>
<feature type="compositionally biased region" description="Gly residues" evidence="1">
    <location>
        <begin position="1"/>
        <end position="15"/>
    </location>
</feature>
<evidence type="ECO:0008006" key="4">
    <source>
        <dbReference type="Google" id="ProtNLM"/>
    </source>
</evidence>
<dbReference type="Proteomes" id="UP001610334">
    <property type="component" value="Unassembled WGS sequence"/>
</dbReference>
<feature type="region of interest" description="Disordered" evidence="1">
    <location>
        <begin position="1"/>
        <end position="31"/>
    </location>
</feature>
<evidence type="ECO:0000313" key="3">
    <source>
        <dbReference type="Proteomes" id="UP001610334"/>
    </source>
</evidence>
<feature type="compositionally biased region" description="Basic and acidic residues" evidence="1">
    <location>
        <begin position="74"/>
        <end position="91"/>
    </location>
</feature>
<dbReference type="PANTHER" id="PTHR38166:SF1">
    <property type="entry name" value="C2H2-TYPE DOMAIN-CONTAINING PROTEIN"/>
    <property type="match status" value="1"/>
</dbReference>
<feature type="compositionally biased region" description="Low complexity" evidence="1">
    <location>
        <begin position="108"/>
        <end position="125"/>
    </location>
</feature>
<feature type="compositionally biased region" description="Polar residues" evidence="1">
    <location>
        <begin position="200"/>
        <end position="210"/>
    </location>
</feature>
<evidence type="ECO:0000256" key="1">
    <source>
        <dbReference type="SAM" id="MobiDB-lite"/>
    </source>
</evidence>
<reference evidence="2 3" key="1">
    <citation type="submission" date="2024-07" db="EMBL/GenBank/DDBJ databases">
        <title>Section-level genome sequencing and comparative genomics of Aspergillus sections Usti and Cavernicolus.</title>
        <authorList>
            <consortium name="Lawrence Berkeley National Laboratory"/>
            <person name="Nybo J.L."/>
            <person name="Vesth T.C."/>
            <person name="Theobald S."/>
            <person name="Frisvad J.C."/>
            <person name="Larsen T.O."/>
            <person name="Kjaerboelling I."/>
            <person name="Rothschild-Mancinelli K."/>
            <person name="Lyhne E.K."/>
            <person name="Kogle M.E."/>
            <person name="Barry K."/>
            <person name="Clum A."/>
            <person name="Na H."/>
            <person name="Ledsgaard L."/>
            <person name="Lin J."/>
            <person name="Lipzen A."/>
            <person name="Kuo A."/>
            <person name="Riley R."/>
            <person name="Mondo S."/>
            <person name="Labutti K."/>
            <person name="Haridas S."/>
            <person name="Pangalinan J."/>
            <person name="Salamov A.A."/>
            <person name="Simmons B.A."/>
            <person name="Magnuson J.K."/>
            <person name="Chen J."/>
            <person name="Drula E."/>
            <person name="Henrissat B."/>
            <person name="Wiebenga A."/>
            <person name="Lubbers R.J."/>
            <person name="Gomes A.C."/>
            <person name="Makela M.R."/>
            <person name="Stajich J."/>
            <person name="Grigoriev I.V."/>
            <person name="Mortensen U.H."/>
            <person name="De Vries R.P."/>
            <person name="Baker S.E."/>
            <person name="Andersen M.R."/>
        </authorList>
    </citation>
    <scope>NUCLEOTIDE SEQUENCE [LARGE SCALE GENOMIC DNA]</scope>
    <source>
        <strain evidence="2 3">CBS 588.65</strain>
    </source>
</reference>
<name>A0ABR4H421_9EURO</name>
<sequence length="522" mass="58823">MEYGSYGGESGGGGAPEWPGKDVYERKPGPELCNKKWPYLSKITKSDPKFKYAGSGKAEKSDGYNNYSLTTKNKIPEEHPQEGEHKNEKVNRYLPSCGIVITRRKPGSLSSSSQASVSQEDSAQSPASEVVTGQYNYSGTPHRGLSSSPDSGNYSDSDWLSISDSSDDYAQNLDLASLPVFADVVDRTFVCYSSWRQHGQQNDTIVNQSRTPKEKQGSSDQKQGSPRKRLQDDGSSNDGSSPRSISAKKQKSLGDEKKHLACPYWKKSPQQYRKCFRYELNRIQDVKQHIHRCHQPAYRCLRCGDTFPSEDERDLHARADPACEVRHILHDDLSQTQLKALTRRSNPKLTTEEQWYAIWDIVFPEVERPCSPYIDSALSEEFSSFKEFYFSRGPSILLEVLEKETTEPFRQENLQELPDAVFRAGLDRIMGKWLFTHAGHQEPSTGVADRSITPCSLPLLTMTQPAPVRHRNIVGNRATLETTEDSTLWPSSDVQDMHGSSGHLSWLDSIFDFDKNSYSLNP</sequence>
<feature type="compositionally biased region" description="Low complexity" evidence="1">
    <location>
        <begin position="146"/>
        <end position="161"/>
    </location>
</feature>
<proteinExistence type="predicted"/>
<feature type="compositionally biased region" description="Polar residues" evidence="1">
    <location>
        <begin position="63"/>
        <end position="73"/>
    </location>
</feature>
<keyword evidence="3" id="KW-1185">Reference proteome</keyword>
<organism evidence="2 3">
    <name type="scientific">Aspergillus granulosus</name>
    <dbReference type="NCBI Taxonomy" id="176169"/>
    <lineage>
        <taxon>Eukaryota</taxon>
        <taxon>Fungi</taxon>
        <taxon>Dikarya</taxon>
        <taxon>Ascomycota</taxon>
        <taxon>Pezizomycotina</taxon>
        <taxon>Eurotiomycetes</taxon>
        <taxon>Eurotiomycetidae</taxon>
        <taxon>Eurotiales</taxon>
        <taxon>Aspergillaceae</taxon>
        <taxon>Aspergillus</taxon>
        <taxon>Aspergillus subgen. Nidulantes</taxon>
    </lineage>
</organism>
<feature type="region of interest" description="Disordered" evidence="1">
    <location>
        <begin position="104"/>
        <end position="161"/>
    </location>
</feature>
<protein>
    <recommendedName>
        <fullName evidence="4">C2H2-type domain-containing protein</fullName>
    </recommendedName>
</protein>
<feature type="region of interest" description="Disordered" evidence="1">
    <location>
        <begin position="47"/>
        <end position="91"/>
    </location>
</feature>
<accession>A0ABR4H421</accession>
<evidence type="ECO:0000313" key="2">
    <source>
        <dbReference type="EMBL" id="KAL2810060.1"/>
    </source>
</evidence>
<dbReference type="PANTHER" id="PTHR38166">
    <property type="entry name" value="C2H2-TYPE DOMAIN-CONTAINING PROTEIN-RELATED"/>
    <property type="match status" value="1"/>
</dbReference>
<feature type="region of interest" description="Disordered" evidence="1">
    <location>
        <begin position="200"/>
        <end position="254"/>
    </location>
</feature>
<feature type="compositionally biased region" description="Polar residues" evidence="1">
    <location>
        <begin position="233"/>
        <end position="244"/>
    </location>
</feature>
<comment type="caution">
    <text evidence="2">The sequence shown here is derived from an EMBL/GenBank/DDBJ whole genome shotgun (WGS) entry which is preliminary data.</text>
</comment>